<dbReference type="Gene3D" id="3.40.50.300">
    <property type="entry name" value="P-loop containing nucleotide triphosphate hydrolases"/>
    <property type="match status" value="1"/>
</dbReference>
<dbReference type="SUPFAM" id="SSF52540">
    <property type="entry name" value="P-loop containing nucleoside triphosphate hydrolases"/>
    <property type="match status" value="1"/>
</dbReference>
<keyword evidence="3" id="KW-1185">Reference proteome</keyword>
<dbReference type="InterPro" id="IPR038724">
    <property type="entry name" value="RepA"/>
</dbReference>
<gene>
    <name evidence="2" type="ORF">HHL27_08920</name>
</gene>
<dbReference type="Proteomes" id="UP000583556">
    <property type="component" value="Unassembled WGS sequence"/>
</dbReference>
<organism evidence="2 3">
    <name type="scientific">Novosphingobium olei</name>
    <dbReference type="NCBI Taxonomy" id="2728851"/>
    <lineage>
        <taxon>Bacteria</taxon>
        <taxon>Pseudomonadati</taxon>
        <taxon>Pseudomonadota</taxon>
        <taxon>Alphaproteobacteria</taxon>
        <taxon>Sphingomonadales</taxon>
        <taxon>Sphingomonadaceae</taxon>
        <taxon>Novosphingobium</taxon>
    </lineage>
</organism>
<comment type="caution">
    <text evidence="2">The sequence shown here is derived from an EMBL/GenBank/DDBJ whole genome shotgun (WGS) entry which is preliminary data.</text>
</comment>
<evidence type="ECO:0000313" key="2">
    <source>
        <dbReference type="EMBL" id="NML93787.1"/>
    </source>
</evidence>
<sequence>MSSHPIEATHAWHGHRFVFFQGQFDSLLRIETNGRRVDSEERARLKALAYAEAEQTGECYSSRTLAELWTMAPADAIKRAAPSMIPSSYDHFDAREHSAQREHGSFIALTGDIDAGNHESSTIVAAVSEFAGSSAHLIYSSAHSRPGDQRWRVILPLAAATGFDTWYDAQKSFFAFMEARGIAMDHALARPGQPVYLPNVPPKYKDGSSLRGADGTPLYFERHATPLTCSGLDLECGPVSQGIAAIRRQRAIDERERARLKAEAERRRASQPQGNGASLIDDFNASNSVTSMLEMSGYEQSPRNGDDWKSPQQTGDTYATRVIGSKWVSLSASDAASGLGEKHDAGCYGDAFDLFAHYKFGGDRKAALRQLGAERRADNVIYPPQFDAEPPEWMNDLPPYDEAPEWGYDAEPAAEASEAAAGAPKTLPFFWFKDAEPDLEANDFVEGLLTSGAMSVVYGPSNCGKTFFIVDLALHVAWGRPWRNREVDRGAIVYLSLEGAQGIRNRLAAFRRHHNVPGLDLPFVAMPQPVNLLDNDADVHAVIALVKHVAEQTGLTVAMVIIDTLSRAMAGGNENSPEDMTALIGNCDAIRHATGSHVCIVHHSGKDEARGARGHSSLRAATDTEIEIKRDPELTLSSVRIAKQRDLEAGDPFNFTLQSVALGDNRRGKPVTSCVVMEPDQQTVIGRSPDKLSDKELVALEALDRIMLTAGFETVTSRNNQTVTAVSVGNWRRHLSGCGVTDPHNRDVSRVQFNRIKKALISKGKIHAEGEVVWFA</sequence>
<dbReference type="Pfam" id="PF13481">
    <property type="entry name" value="AAA_25"/>
    <property type="match status" value="1"/>
</dbReference>
<dbReference type="AlphaFoldDB" id="A0A7Y0GAN0"/>
<feature type="region of interest" description="Disordered" evidence="1">
    <location>
        <begin position="257"/>
        <end position="282"/>
    </location>
</feature>
<dbReference type="InterPro" id="IPR027417">
    <property type="entry name" value="P-loop_NTPase"/>
</dbReference>
<dbReference type="EMBL" id="JABBGM010000003">
    <property type="protein sequence ID" value="NML93787.1"/>
    <property type="molecule type" value="Genomic_DNA"/>
</dbReference>
<dbReference type="RefSeq" id="WP_169493052.1">
    <property type="nucleotide sequence ID" value="NZ_JABBGM010000003.1"/>
</dbReference>
<proteinExistence type="predicted"/>
<feature type="compositionally biased region" description="Basic and acidic residues" evidence="1">
    <location>
        <begin position="257"/>
        <end position="268"/>
    </location>
</feature>
<name>A0A7Y0GAN0_9SPHN</name>
<evidence type="ECO:0000313" key="3">
    <source>
        <dbReference type="Proteomes" id="UP000583556"/>
    </source>
</evidence>
<protein>
    <submittedName>
        <fullName evidence="2">AAA family ATPase</fullName>
    </submittedName>
</protein>
<dbReference type="CDD" id="cd01125">
    <property type="entry name" value="RepA_RSF1010_like"/>
    <property type="match status" value="1"/>
</dbReference>
<feature type="region of interest" description="Disordered" evidence="1">
    <location>
        <begin position="296"/>
        <end position="315"/>
    </location>
</feature>
<reference evidence="2 3" key="1">
    <citation type="submission" date="2020-04" db="EMBL/GenBank/DDBJ databases">
        <title>Novosphingobium sp. TW-4 isolated from soil.</title>
        <authorList>
            <person name="Dahal R.H."/>
            <person name="Chaudhary D.K."/>
        </authorList>
    </citation>
    <scope>NUCLEOTIDE SEQUENCE [LARGE SCALE GENOMIC DNA]</scope>
    <source>
        <strain evidence="2 3">TW-4</strain>
    </source>
</reference>
<evidence type="ECO:0000256" key="1">
    <source>
        <dbReference type="SAM" id="MobiDB-lite"/>
    </source>
</evidence>
<accession>A0A7Y0GAN0</accession>